<gene>
    <name evidence="1" type="ORF">DRJ31_07700</name>
    <name evidence="2" type="ORF">DRJ33_05435</name>
</gene>
<evidence type="ECO:0000313" key="1">
    <source>
        <dbReference type="EMBL" id="RLE48180.1"/>
    </source>
</evidence>
<comment type="caution">
    <text evidence="2">The sequence shown here is derived from an EMBL/GenBank/DDBJ whole genome shotgun (WGS) entry which is preliminary data.</text>
</comment>
<proteinExistence type="predicted"/>
<accession>A0A497EY68</accession>
<sequence>MLSMFKCPPNFTYSGICSTKDKIIVYIEHEKYRDELPDQIKGFKAEVKVVRGIEAHRLVSLRITLTLSK</sequence>
<dbReference type="EMBL" id="QMQV01000087">
    <property type="protein sequence ID" value="RLE48180.1"/>
    <property type="molecule type" value="Genomic_DNA"/>
</dbReference>
<evidence type="ECO:0000313" key="2">
    <source>
        <dbReference type="EMBL" id="RLE51670.1"/>
    </source>
</evidence>
<dbReference type="Proteomes" id="UP000278475">
    <property type="component" value="Unassembled WGS sequence"/>
</dbReference>
<evidence type="ECO:0000313" key="4">
    <source>
        <dbReference type="Proteomes" id="UP000278475"/>
    </source>
</evidence>
<dbReference type="EMBL" id="QMQX01000092">
    <property type="protein sequence ID" value="RLE51670.1"/>
    <property type="molecule type" value="Genomic_DNA"/>
</dbReference>
<reference evidence="3 4" key="1">
    <citation type="submission" date="2018-06" db="EMBL/GenBank/DDBJ databases">
        <title>Extensive metabolic versatility and redundancy in microbially diverse, dynamic hydrothermal sediments.</title>
        <authorList>
            <person name="Dombrowski N."/>
            <person name="Teske A."/>
            <person name="Baker B.J."/>
        </authorList>
    </citation>
    <scope>NUCLEOTIDE SEQUENCE [LARGE SCALE GENOMIC DNA]</scope>
    <source>
        <strain evidence="2">B34_G17</strain>
        <strain evidence="1">B66_G16</strain>
    </source>
</reference>
<protein>
    <submittedName>
        <fullName evidence="2">Uncharacterized protein</fullName>
    </submittedName>
</protein>
<evidence type="ECO:0000313" key="3">
    <source>
        <dbReference type="Proteomes" id="UP000272051"/>
    </source>
</evidence>
<name>A0A497EY68_9CREN</name>
<dbReference type="Proteomes" id="UP000272051">
    <property type="component" value="Unassembled WGS sequence"/>
</dbReference>
<dbReference type="AlphaFoldDB" id="A0A497EY68"/>
<organism evidence="2 3">
    <name type="scientific">Thermoproteota archaeon</name>
    <dbReference type="NCBI Taxonomy" id="2056631"/>
    <lineage>
        <taxon>Archaea</taxon>
        <taxon>Thermoproteota</taxon>
    </lineage>
</organism>